<dbReference type="GO" id="GO:0005509">
    <property type="term" value="F:calcium ion binding"/>
    <property type="evidence" value="ECO:0007669"/>
    <property type="project" value="InterPro"/>
</dbReference>
<accession>A0A9Q1ANH9</accession>
<dbReference type="Pfam" id="PF00191">
    <property type="entry name" value="Annexin"/>
    <property type="match status" value="4"/>
</dbReference>
<evidence type="ECO:0000256" key="4">
    <source>
        <dbReference type="ARBA" id="ARBA00023216"/>
    </source>
</evidence>
<evidence type="ECO:0000256" key="2">
    <source>
        <dbReference type="ARBA" id="ARBA00022737"/>
    </source>
</evidence>
<feature type="binding site" evidence="6">
    <location>
        <position position="254"/>
    </location>
    <ligand>
        <name>Ca(2+)</name>
        <dbReference type="ChEBI" id="CHEBI:29108"/>
        <label>1</label>
    </ligand>
</feature>
<dbReference type="Gene3D" id="1.10.220.10">
    <property type="entry name" value="Annexin"/>
    <property type="match status" value="4"/>
</dbReference>
<dbReference type="SUPFAM" id="SSF47874">
    <property type="entry name" value="Annexin"/>
    <property type="match status" value="1"/>
</dbReference>
<dbReference type="FunFam" id="1.10.220.10:FF:000006">
    <property type="entry name" value="Annexin"/>
    <property type="match status" value="1"/>
</dbReference>
<protein>
    <submittedName>
        <fullName evidence="7">ANNEXIN D8</fullName>
    </submittedName>
</protein>
<reference evidence="7" key="2">
    <citation type="journal article" date="2023" name="Int. J. Mol. Sci.">
        <title>De Novo Assembly and Annotation of 11 Diverse Shrub Willow (Salix) Genomes Reveals Novel Gene Organization in Sex-Linked Regions.</title>
        <authorList>
            <person name="Hyden B."/>
            <person name="Feng K."/>
            <person name="Yates T.B."/>
            <person name="Jawdy S."/>
            <person name="Cereghino C."/>
            <person name="Smart L.B."/>
            <person name="Muchero W."/>
        </authorList>
    </citation>
    <scope>NUCLEOTIDE SEQUENCE</scope>
    <source>
        <tissue evidence="7">Shoot tip</tissue>
    </source>
</reference>
<dbReference type="AlphaFoldDB" id="A0A9Q1ANH9"/>
<feature type="binding site" evidence="6">
    <location>
        <position position="299"/>
    </location>
    <ligand>
        <name>Ca(2+)</name>
        <dbReference type="ChEBI" id="CHEBI:29108"/>
        <label>1</label>
    </ligand>
</feature>
<keyword evidence="1 6" id="KW-0479">Metal-binding</keyword>
<feature type="binding site" evidence="6">
    <location>
        <position position="296"/>
    </location>
    <ligand>
        <name>Ca(2+)</name>
        <dbReference type="ChEBI" id="CHEBI:29108"/>
        <label>1</label>
    </ligand>
</feature>
<dbReference type="GO" id="GO:0009409">
    <property type="term" value="P:response to cold"/>
    <property type="evidence" value="ECO:0007669"/>
    <property type="project" value="TreeGrafter"/>
</dbReference>
<keyword evidence="4" id="KW-0041">Annexin</keyword>
<feature type="binding site" evidence="6">
    <location>
        <position position="25"/>
    </location>
    <ligand>
        <name>Ca(2+)</name>
        <dbReference type="ChEBI" id="CHEBI:29108"/>
        <label>1</label>
    </ligand>
</feature>
<dbReference type="GO" id="GO:0009651">
    <property type="term" value="P:response to salt stress"/>
    <property type="evidence" value="ECO:0007669"/>
    <property type="project" value="TreeGrafter"/>
</dbReference>
<evidence type="ECO:0000256" key="5">
    <source>
        <dbReference type="ARBA" id="ARBA00023302"/>
    </source>
</evidence>
<keyword evidence="2" id="KW-0677">Repeat</keyword>
<sequence>MATVVAPKDFSPIEDAETIKKACLGWGTDEKAIISVLGNRNSFQRKLIRLAYEEIYHEDLIHQLQSEITGDFERAMRHWTLEPADRDAVLANAALQKSKPDYRVIVEIACVGSPEDLLAVKRAYRFRYKHSLEEDVALHTKGDIRKVLVALVSAYRYDGHDIDEDVAISEAGLLHDDIYGKAFNHDELVRVLSTRSKAQLNATFNRYRDIHGKSITKVALLGDPVDEYLGALRTAVRCLRDPKKYFAKVLRRAIHKEDTDEDALSRVIVTRAEKDLKEIKELYLKRNNISLDQAVAADTDGDYKEFLLTLLGNETS</sequence>
<comment type="caution">
    <text evidence="7">The sequence shown here is derived from an EMBL/GenBank/DDBJ whole genome shotgun (WGS) entry which is preliminary data.</text>
</comment>
<organism evidence="7 8">
    <name type="scientific">Salix koriyanagi</name>
    <dbReference type="NCBI Taxonomy" id="2511006"/>
    <lineage>
        <taxon>Eukaryota</taxon>
        <taxon>Viridiplantae</taxon>
        <taxon>Streptophyta</taxon>
        <taxon>Embryophyta</taxon>
        <taxon>Tracheophyta</taxon>
        <taxon>Spermatophyta</taxon>
        <taxon>Magnoliopsida</taxon>
        <taxon>eudicotyledons</taxon>
        <taxon>Gunneridae</taxon>
        <taxon>Pentapetalae</taxon>
        <taxon>rosids</taxon>
        <taxon>fabids</taxon>
        <taxon>Malpighiales</taxon>
        <taxon>Salicaceae</taxon>
        <taxon>Saliceae</taxon>
        <taxon>Salix</taxon>
    </lineage>
</organism>
<dbReference type="PANTHER" id="PTHR10502:SF193">
    <property type="entry name" value="ANNEXIN D8"/>
    <property type="match status" value="1"/>
</dbReference>
<dbReference type="InterPro" id="IPR037104">
    <property type="entry name" value="Annexin_sf"/>
</dbReference>
<gene>
    <name evidence="7" type="ORF">OIU74_001427</name>
</gene>
<keyword evidence="3 6" id="KW-0106">Calcium</keyword>
<dbReference type="InterPro" id="IPR001464">
    <property type="entry name" value="Annexin"/>
</dbReference>
<keyword evidence="8" id="KW-1185">Reference proteome</keyword>
<reference evidence="7" key="1">
    <citation type="submission" date="2022-11" db="EMBL/GenBank/DDBJ databases">
        <authorList>
            <person name="Hyden B.L."/>
            <person name="Feng K."/>
            <person name="Yates T."/>
            <person name="Jawdy S."/>
            <person name="Smart L.B."/>
            <person name="Muchero W."/>
        </authorList>
    </citation>
    <scope>NUCLEOTIDE SEQUENCE</scope>
    <source>
        <tissue evidence="7">Shoot tip</tissue>
    </source>
</reference>
<dbReference type="InterPro" id="IPR018502">
    <property type="entry name" value="Annexin_repeat"/>
</dbReference>
<feature type="binding site" evidence="6">
    <location>
        <position position="256"/>
    </location>
    <ligand>
        <name>Ca(2+)</name>
        <dbReference type="ChEBI" id="CHEBI:29108"/>
        <label>1</label>
    </ligand>
</feature>
<dbReference type="GO" id="GO:0005886">
    <property type="term" value="C:plasma membrane"/>
    <property type="evidence" value="ECO:0007669"/>
    <property type="project" value="TreeGrafter"/>
</dbReference>
<dbReference type="GO" id="GO:0001786">
    <property type="term" value="F:phosphatidylserine binding"/>
    <property type="evidence" value="ECO:0007669"/>
    <property type="project" value="TreeGrafter"/>
</dbReference>
<dbReference type="PRINTS" id="PR01814">
    <property type="entry name" value="ANNEXINPLANT"/>
</dbReference>
<name>A0A9Q1ANH9_9ROSI</name>
<feature type="binding site" evidence="6">
    <location>
        <position position="27"/>
    </location>
    <ligand>
        <name>Ca(2+)</name>
        <dbReference type="ChEBI" id="CHEBI:29108"/>
        <label>1</label>
    </ligand>
</feature>
<dbReference type="InterPro" id="IPR009118">
    <property type="entry name" value="AnnexinD_plant"/>
</dbReference>
<evidence type="ECO:0000256" key="3">
    <source>
        <dbReference type="ARBA" id="ARBA00022837"/>
    </source>
</evidence>
<feature type="binding site" evidence="6">
    <location>
        <position position="67"/>
    </location>
    <ligand>
        <name>Ca(2+)</name>
        <dbReference type="ChEBI" id="CHEBI:29108"/>
        <label>1</label>
    </ligand>
</feature>
<dbReference type="EMBL" id="JAPFFM010000001">
    <property type="protein sequence ID" value="KAJ6777446.1"/>
    <property type="molecule type" value="Genomic_DNA"/>
</dbReference>
<evidence type="ECO:0000313" key="8">
    <source>
        <dbReference type="Proteomes" id="UP001151752"/>
    </source>
</evidence>
<dbReference type="GO" id="GO:0005737">
    <property type="term" value="C:cytoplasm"/>
    <property type="evidence" value="ECO:0007669"/>
    <property type="project" value="TreeGrafter"/>
</dbReference>
<dbReference type="PRINTS" id="PR00196">
    <property type="entry name" value="ANNEXIN"/>
</dbReference>
<dbReference type="Proteomes" id="UP001151752">
    <property type="component" value="Chromosome 16"/>
</dbReference>
<evidence type="ECO:0000313" key="7">
    <source>
        <dbReference type="EMBL" id="KAJ6777446.1"/>
    </source>
</evidence>
<dbReference type="GO" id="GO:0009408">
    <property type="term" value="P:response to heat"/>
    <property type="evidence" value="ECO:0007669"/>
    <property type="project" value="TreeGrafter"/>
</dbReference>
<feature type="binding site" evidence="6">
    <location>
        <position position="298"/>
    </location>
    <ligand>
        <name>Ca(2+)</name>
        <dbReference type="ChEBI" id="CHEBI:29108"/>
        <label>3</label>
    </ligand>
</feature>
<proteinExistence type="predicted"/>
<dbReference type="SMART" id="SM00335">
    <property type="entry name" value="ANX"/>
    <property type="match status" value="4"/>
</dbReference>
<dbReference type="GO" id="GO:0009414">
    <property type="term" value="P:response to water deprivation"/>
    <property type="evidence" value="ECO:0007669"/>
    <property type="project" value="TreeGrafter"/>
</dbReference>
<keyword evidence="5" id="KW-0111">Calcium/phospholipid-binding</keyword>
<dbReference type="FunFam" id="1.10.220.10:FF:000009">
    <property type="entry name" value="Annexin"/>
    <property type="match status" value="1"/>
</dbReference>
<evidence type="ECO:0000256" key="1">
    <source>
        <dbReference type="ARBA" id="ARBA00022723"/>
    </source>
</evidence>
<dbReference type="PROSITE" id="PS51897">
    <property type="entry name" value="ANNEXIN_2"/>
    <property type="match status" value="3"/>
</dbReference>
<dbReference type="GO" id="GO:0005544">
    <property type="term" value="F:calcium-dependent phospholipid binding"/>
    <property type="evidence" value="ECO:0007669"/>
    <property type="project" value="UniProtKB-KW"/>
</dbReference>
<dbReference type="FunFam" id="1.10.220.10:FF:000001">
    <property type="entry name" value="Annexin"/>
    <property type="match status" value="1"/>
</dbReference>
<dbReference type="PANTHER" id="PTHR10502">
    <property type="entry name" value="ANNEXIN"/>
    <property type="match status" value="1"/>
</dbReference>
<dbReference type="FunFam" id="1.10.220.10:FF:000008">
    <property type="entry name" value="Annexin"/>
    <property type="match status" value="1"/>
</dbReference>
<evidence type="ECO:0000256" key="6">
    <source>
        <dbReference type="PIRSR" id="PIRSR609118-1"/>
    </source>
</evidence>